<dbReference type="InterPro" id="IPR027417">
    <property type="entry name" value="P-loop_NTPase"/>
</dbReference>
<evidence type="ECO:0000256" key="2">
    <source>
        <dbReference type="ARBA" id="ARBA00022448"/>
    </source>
</evidence>
<evidence type="ECO:0000256" key="8">
    <source>
        <dbReference type="ARBA" id="ARBA00022967"/>
    </source>
</evidence>
<keyword evidence="9" id="KW-0472">Membrane</keyword>
<evidence type="ECO:0000256" key="9">
    <source>
        <dbReference type="ARBA" id="ARBA00023136"/>
    </source>
</evidence>
<comment type="subcellular location">
    <subcellularLocation>
        <location evidence="1">Cell membrane</location>
        <topology evidence="1">Peripheral membrane protein</topology>
    </subcellularLocation>
</comment>
<dbReference type="SUPFAM" id="SSF52540">
    <property type="entry name" value="P-loop containing nucleoside triphosphate hydrolases"/>
    <property type="match status" value="2"/>
</dbReference>
<keyword evidence="3" id="KW-1003">Cell membrane</keyword>
<evidence type="ECO:0000256" key="6">
    <source>
        <dbReference type="ARBA" id="ARBA00022741"/>
    </source>
</evidence>
<dbReference type="GO" id="GO:0016887">
    <property type="term" value="F:ATP hydrolysis activity"/>
    <property type="evidence" value="ECO:0007669"/>
    <property type="project" value="InterPro"/>
</dbReference>
<dbReference type="InterPro" id="IPR003593">
    <property type="entry name" value="AAA+_ATPase"/>
</dbReference>
<dbReference type="GO" id="GO:0005886">
    <property type="term" value="C:plasma membrane"/>
    <property type="evidence" value="ECO:0007669"/>
    <property type="project" value="UniProtKB-SubCell"/>
</dbReference>
<dbReference type="InterPro" id="IPR017871">
    <property type="entry name" value="ABC_transporter-like_CS"/>
</dbReference>
<name>A0A3E2BNR2_9BACT</name>
<keyword evidence="6" id="KW-0547">Nucleotide-binding</keyword>
<dbReference type="CDD" id="cd03215">
    <property type="entry name" value="ABC_Carb_Monos_II"/>
    <property type="match status" value="1"/>
</dbReference>
<keyword evidence="4" id="KW-0762">Sugar transport</keyword>
<evidence type="ECO:0000256" key="3">
    <source>
        <dbReference type="ARBA" id="ARBA00022475"/>
    </source>
</evidence>
<gene>
    <name evidence="11" type="ORF">OP8BY_1578</name>
</gene>
<sequence>MPEKPLLSLTGISKSFGPNQVLDAVDFELEAGEVQAILGENGAGKSTLIKILSGAYKPDRGRMFISGVEYRPSGPLEGRRQGIAVIYQELNLAPHLTVEENIMLGQEESRLGLVDRKKNLERIKKVLEFLCHPEISPDIPVRKLSVGARQVVEIARALASQARILVMDEPTSSLSQEDTRRLFEIIRKLRAEGVGIIYISHFLEEVLEIADRFTVLRDGKVVGRGLIKETSVEELIQLMIGRRISELFPRLPHQPGEVILSCSGIKSNRMSRPVDLDLRRGEILGVAGLVGAGRTEFLRALFGLDRLEQGLVVVSGRRFRPSFTAVSIGCGLGMQSEDRQVEGLAVRMNLADNLTLSRLKPYVRSGFLNGRKQKAAASRWIERINIKARSPEQKVWTLSGGNQQKVALARLLHQEAEVFLLDEPTRGIDVMSKAQIYELMGRLAADSKAVIFVSSYLPELLGVADRIAVFHRGQLVEVRPAASWTEASLMRAAVTGRESDPVLTGERP</sequence>
<dbReference type="AlphaFoldDB" id="A0A3E2BNR2"/>
<dbReference type="PROSITE" id="PS00211">
    <property type="entry name" value="ABC_TRANSPORTER_1"/>
    <property type="match status" value="1"/>
</dbReference>
<dbReference type="SMART" id="SM00382">
    <property type="entry name" value="AAA"/>
    <property type="match status" value="2"/>
</dbReference>
<evidence type="ECO:0000256" key="5">
    <source>
        <dbReference type="ARBA" id="ARBA00022737"/>
    </source>
</evidence>
<dbReference type="Pfam" id="PF00005">
    <property type="entry name" value="ABC_tran"/>
    <property type="match status" value="2"/>
</dbReference>
<accession>A0A3E2BNR2</accession>
<evidence type="ECO:0000256" key="1">
    <source>
        <dbReference type="ARBA" id="ARBA00004202"/>
    </source>
</evidence>
<feature type="domain" description="ABC transporter" evidence="10">
    <location>
        <begin position="7"/>
        <end position="243"/>
    </location>
</feature>
<proteinExistence type="predicted"/>
<feature type="domain" description="ABC transporter" evidence="10">
    <location>
        <begin position="242"/>
        <end position="497"/>
    </location>
</feature>
<evidence type="ECO:0000256" key="4">
    <source>
        <dbReference type="ARBA" id="ARBA00022597"/>
    </source>
</evidence>
<keyword evidence="8" id="KW-1278">Translocase</keyword>
<dbReference type="InterPro" id="IPR003439">
    <property type="entry name" value="ABC_transporter-like_ATP-bd"/>
</dbReference>
<dbReference type="PANTHER" id="PTHR43790">
    <property type="entry name" value="CARBOHYDRATE TRANSPORT ATP-BINDING PROTEIN MG119-RELATED"/>
    <property type="match status" value="1"/>
</dbReference>
<dbReference type="InterPro" id="IPR050107">
    <property type="entry name" value="ABC_carbohydrate_import_ATPase"/>
</dbReference>
<dbReference type="CDD" id="cd03216">
    <property type="entry name" value="ABC_Carb_Monos_I"/>
    <property type="match status" value="1"/>
</dbReference>
<dbReference type="PROSITE" id="PS50893">
    <property type="entry name" value="ABC_TRANSPORTER_2"/>
    <property type="match status" value="2"/>
</dbReference>
<evidence type="ECO:0000256" key="7">
    <source>
        <dbReference type="ARBA" id="ARBA00022840"/>
    </source>
</evidence>
<dbReference type="GO" id="GO:0005524">
    <property type="term" value="F:ATP binding"/>
    <property type="evidence" value="ECO:0007669"/>
    <property type="project" value="UniProtKB-KW"/>
</dbReference>
<keyword evidence="5" id="KW-0677">Repeat</keyword>
<dbReference type="Gene3D" id="3.40.50.300">
    <property type="entry name" value="P-loop containing nucleotide triphosphate hydrolases"/>
    <property type="match status" value="2"/>
</dbReference>
<keyword evidence="2" id="KW-0813">Transport</keyword>
<dbReference type="FunFam" id="3.40.50.300:FF:000127">
    <property type="entry name" value="Ribose import ATP-binding protein RbsA"/>
    <property type="match status" value="1"/>
</dbReference>
<dbReference type="EMBL" id="QUAH01000003">
    <property type="protein sequence ID" value="RFT16400.1"/>
    <property type="molecule type" value="Genomic_DNA"/>
</dbReference>
<evidence type="ECO:0000313" key="12">
    <source>
        <dbReference type="Proteomes" id="UP000257323"/>
    </source>
</evidence>
<comment type="caution">
    <text evidence="11">The sequence shown here is derived from an EMBL/GenBank/DDBJ whole genome shotgun (WGS) entry which is preliminary data.</text>
</comment>
<organism evidence="11 12">
    <name type="scientific">Candidatus Saccharicenans subterraneus</name>
    <dbReference type="NCBI Taxonomy" id="2508984"/>
    <lineage>
        <taxon>Bacteria</taxon>
        <taxon>Candidatus Aminicenantota</taxon>
        <taxon>Candidatus Aminicenantia</taxon>
        <taxon>Candidatus Aminicenantales</taxon>
        <taxon>Candidatus Saccharicenantaceae</taxon>
        <taxon>Candidatus Saccharicenans</taxon>
    </lineage>
</organism>
<evidence type="ECO:0000259" key="10">
    <source>
        <dbReference type="PROSITE" id="PS50893"/>
    </source>
</evidence>
<protein>
    <submittedName>
        <fullName evidence="11">Ribose/xylose/arabinoseABC transport system, ATP-binding protein RbsA</fullName>
    </submittedName>
</protein>
<keyword evidence="7 11" id="KW-0067">ATP-binding</keyword>
<dbReference type="PANTHER" id="PTHR43790:SF3">
    <property type="entry name" value="D-ALLOSE IMPORT ATP-BINDING PROTEIN ALSA-RELATED"/>
    <property type="match status" value="1"/>
</dbReference>
<evidence type="ECO:0000313" key="11">
    <source>
        <dbReference type="EMBL" id="RFT16400.1"/>
    </source>
</evidence>
<dbReference type="Proteomes" id="UP000257323">
    <property type="component" value="Unassembled WGS sequence"/>
</dbReference>
<reference evidence="11 12" key="1">
    <citation type="submission" date="2018-08" db="EMBL/GenBank/DDBJ databases">
        <title>Genome analysis of the thermophilic bacterium of the candidate phylum Aminicenantes from deep subsurface aquifer revealed its physiology and ecological role.</title>
        <authorList>
            <person name="Kadnikov V.V."/>
            <person name="Mardanov A.V."/>
            <person name="Beletsky A.V."/>
            <person name="Karnachuk O.V."/>
            <person name="Ravin N.V."/>
        </authorList>
    </citation>
    <scope>NUCLEOTIDE SEQUENCE [LARGE SCALE GENOMIC DNA]</scope>
    <source>
        <strain evidence="11">BY38</strain>
    </source>
</reference>